<sequence>MTGGWWSEALPTRAQAALVEAWLPTSALIADLSWGQVDTRVLHVRAEQGEFIVKAAGLGNHHIGREITAHERATAPLVRRGAAAPLVAADRDANVLVTRYLEGRLVQGSGAEFAPDVHRQAGRLLRVFHAEAQHDGAGYAQRQTERVLAMLEQPHRIEAAIVRRARAVLRSSAPAHVPLIPTHGDWQPRNWLVDATGSVRIIDFGRFDLRPAATDLARLAVQQWRDEPALEGAFLEGYGADPRTEPDWSLTLLREAISTAVWSHRVGDERFERQGLRMLDEALARF</sequence>
<feature type="domain" description="Aminoglycoside phosphotransferase" evidence="1">
    <location>
        <begin position="36"/>
        <end position="243"/>
    </location>
</feature>
<proteinExistence type="predicted"/>
<protein>
    <recommendedName>
        <fullName evidence="1">Aminoglycoside phosphotransferase domain-containing protein</fullName>
    </recommendedName>
</protein>
<dbReference type="InterPro" id="IPR011009">
    <property type="entry name" value="Kinase-like_dom_sf"/>
</dbReference>
<comment type="caution">
    <text evidence="2">The sequence shown here is derived from an EMBL/GenBank/DDBJ whole genome shotgun (WGS) entry which is preliminary data.</text>
</comment>
<dbReference type="Pfam" id="PF01636">
    <property type="entry name" value="APH"/>
    <property type="match status" value="1"/>
</dbReference>
<keyword evidence="3" id="KW-1185">Reference proteome</keyword>
<reference evidence="2" key="2">
    <citation type="submission" date="2023-01" db="EMBL/GenBank/DDBJ databases">
        <authorList>
            <person name="Sun Q."/>
            <person name="Evtushenko L."/>
        </authorList>
    </citation>
    <scope>NUCLEOTIDE SEQUENCE</scope>
    <source>
        <strain evidence="2">VKM Ac-1020</strain>
    </source>
</reference>
<dbReference type="Proteomes" id="UP001142462">
    <property type="component" value="Unassembled WGS sequence"/>
</dbReference>
<name>A0A9W6H1Y7_9MICO</name>
<dbReference type="SUPFAM" id="SSF56112">
    <property type="entry name" value="Protein kinase-like (PK-like)"/>
    <property type="match status" value="1"/>
</dbReference>
<evidence type="ECO:0000259" key="1">
    <source>
        <dbReference type="Pfam" id="PF01636"/>
    </source>
</evidence>
<dbReference type="InterPro" id="IPR002575">
    <property type="entry name" value="Aminoglycoside_PTrfase"/>
</dbReference>
<dbReference type="AlphaFoldDB" id="A0A9W6H1Y7"/>
<accession>A0A9W6H1Y7</accession>
<dbReference type="RefSeq" id="WP_271172870.1">
    <property type="nucleotide sequence ID" value="NZ_BSEJ01000005.1"/>
</dbReference>
<gene>
    <name evidence="2" type="ORF">GCM10017576_12850</name>
</gene>
<organism evidence="2 3">
    <name type="scientific">Microbacterium barkeri</name>
    <dbReference type="NCBI Taxonomy" id="33917"/>
    <lineage>
        <taxon>Bacteria</taxon>
        <taxon>Bacillati</taxon>
        <taxon>Actinomycetota</taxon>
        <taxon>Actinomycetes</taxon>
        <taxon>Micrococcales</taxon>
        <taxon>Microbacteriaceae</taxon>
        <taxon>Microbacterium</taxon>
    </lineage>
</organism>
<evidence type="ECO:0000313" key="3">
    <source>
        <dbReference type="Proteomes" id="UP001142462"/>
    </source>
</evidence>
<dbReference type="EMBL" id="BSEJ01000005">
    <property type="protein sequence ID" value="GLJ61156.1"/>
    <property type="molecule type" value="Genomic_DNA"/>
</dbReference>
<evidence type="ECO:0000313" key="2">
    <source>
        <dbReference type="EMBL" id="GLJ61156.1"/>
    </source>
</evidence>
<dbReference type="Gene3D" id="3.90.1200.10">
    <property type="match status" value="1"/>
</dbReference>
<reference evidence="2" key="1">
    <citation type="journal article" date="2014" name="Int. J. Syst. Evol. Microbiol.">
        <title>Complete genome sequence of Corynebacterium casei LMG S-19264T (=DSM 44701T), isolated from a smear-ripened cheese.</title>
        <authorList>
            <consortium name="US DOE Joint Genome Institute (JGI-PGF)"/>
            <person name="Walter F."/>
            <person name="Albersmeier A."/>
            <person name="Kalinowski J."/>
            <person name="Ruckert C."/>
        </authorList>
    </citation>
    <scope>NUCLEOTIDE SEQUENCE</scope>
    <source>
        <strain evidence="2">VKM Ac-1020</strain>
    </source>
</reference>